<reference evidence="1 2" key="1">
    <citation type="journal article" date="2023" name="Arcadia Sci">
        <title>De novo assembly of a long-read Amblyomma americanum tick genome.</title>
        <authorList>
            <person name="Chou S."/>
            <person name="Poskanzer K.E."/>
            <person name="Rollins M."/>
            <person name="Thuy-Boun P.S."/>
        </authorList>
    </citation>
    <scope>NUCLEOTIDE SEQUENCE [LARGE SCALE GENOMIC DNA]</scope>
    <source>
        <strain evidence="1">F_SG_1</strain>
        <tissue evidence="1">Salivary glands</tissue>
    </source>
</reference>
<gene>
    <name evidence="1" type="ORF">V5799_028751</name>
</gene>
<dbReference type="AlphaFoldDB" id="A0AAQ4DBZ2"/>
<organism evidence="1 2">
    <name type="scientific">Amblyomma americanum</name>
    <name type="common">Lone star tick</name>
    <dbReference type="NCBI Taxonomy" id="6943"/>
    <lineage>
        <taxon>Eukaryota</taxon>
        <taxon>Metazoa</taxon>
        <taxon>Ecdysozoa</taxon>
        <taxon>Arthropoda</taxon>
        <taxon>Chelicerata</taxon>
        <taxon>Arachnida</taxon>
        <taxon>Acari</taxon>
        <taxon>Parasitiformes</taxon>
        <taxon>Ixodida</taxon>
        <taxon>Ixodoidea</taxon>
        <taxon>Ixodidae</taxon>
        <taxon>Amblyomminae</taxon>
        <taxon>Amblyomma</taxon>
    </lineage>
</organism>
<name>A0AAQ4DBZ2_AMBAM</name>
<dbReference type="Proteomes" id="UP001321473">
    <property type="component" value="Unassembled WGS sequence"/>
</dbReference>
<proteinExistence type="predicted"/>
<comment type="caution">
    <text evidence="1">The sequence shown here is derived from an EMBL/GenBank/DDBJ whole genome shotgun (WGS) entry which is preliminary data.</text>
</comment>
<dbReference type="EMBL" id="JARKHS020032472">
    <property type="protein sequence ID" value="KAK8759982.1"/>
    <property type="molecule type" value="Genomic_DNA"/>
</dbReference>
<evidence type="ECO:0000313" key="2">
    <source>
        <dbReference type="Proteomes" id="UP001321473"/>
    </source>
</evidence>
<accession>A0AAQ4DBZ2</accession>
<protein>
    <submittedName>
        <fullName evidence="1">Uncharacterized protein</fullName>
    </submittedName>
</protein>
<keyword evidence="2" id="KW-1185">Reference proteome</keyword>
<sequence length="135" mass="15426">MFQDRDKIVKLHRVSQLAPSRKRLRLGNYRGQRLSNYVDSDSAAATSAELTTEDIVNQVLEQDDANTGSAHEEEEIVSSSDVLVFLEKTRSFLGRCKDVPDDVHRKVEDVEMFVLQRLSSTRQKKIRLFQAINCS</sequence>
<evidence type="ECO:0000313" key="1">
    <source>
        <dbReference type="EMBL" id="KAK8759982.1"/>
    </source>
</evidence>